<comment type="function">
    <text evidence="1 8">Involved in DNA repair and RecF pathway recombination.</text>
</comment>
<evidence type="ECO:0000256" key="7">
    <source>
        <dbReference type="ARBA" id="ARBA00033409"/>
    </source>
</evidence>
<evidence type="ECO:0000256" key="8">
    <source>
        <dbReference type="HAMAP-Rule" id="MF_00201"/>
    </source>
</evidence>
<evidence type="ECO:0000256" key="6">
    <source>
        <dbReference type="ARBA" id="ARBA00023204"/>
    </source>
</evidence>
<dbReference type="Proteomes" id="UP000250245">
    <property type="component" value="Unassembled WGS sequence"/>
</dbReference>
<evidence type="ECO:0000256" key="3">
    <source>
        <dbReference type="ARBA" id="ARBA00021310"/>
    </source>
</evidence>
<keyword evidence="5 8" id="KW-0233">DNA recombination</keyword>
<evidence type="ECO:0000256" key="1">
    <source>
        <dbReference type="ARBA" id="ARBA00003065"/>
    </source>
</evidence>
<dbReference type="Gene3D" id="2.40.50.140">
    <property type="entry name" value="Nucleic acid-binding proteins"/>
    <property type="match status" value="1"/>
</dbReference>
<dbReference type="Gene3D" id="1.20.1440.120">
    <property type="entry name" value="Recombination protein O, C-terminal domain"/>
    <property type="match status" value="1"/>
</dbReference>
<dbReference type="InterPro" id="IPR012340">
    <property type="entry name" value="NA-bd_OB-fold"/>
</dbReference>
<keyword evidence="4 8" id="KW-0227">DNA damage</keyword>
<dbReference type="Pfam" id="PF11967">
    <property type="entry name" value="RecO_N"/>
    <property type="match status" value="1"/>
</dbReference>
<protein>
    <recommendedName>
        <fullName evidence="3 8">DNA repair protein RecO</fullName>
    </recommendedName>
    <alternativeName>
        <fullName evidence="7 8">Recombination protein O</fullName>
    </alternativeName>
</protein>
<dbReference type="GO" id="GO:0043590">
    <property type="term" value="C:bacterial nucleoid"/>
    <property type="evidence" value="ECO:0007669"/>
    <property type="project" value="TreeGrafter"/>
</dbReference>
<dbReference type="GeneID" id="55565603"/>
<proteinExistence type="inferred from homology"/>
<dbReference type="GO" id="GO:0006310">
    <property type="term" value="P:DNA recombination"/>
    <property type="evidence" value="ECO:0007669"/>
    <property type="project" value="UniProtKB-UniRule"/>
</dbReference>
<evidence type="ECO:0000256" key="5">
    <source>
        <dbReference type="ARBA" id="ARBA00023172"/>
    </source>
</evidence>
<dbReference type="SUPFAM" id="SSF57863">
    <property type="entry name" value="ArfGap/RecO-like zinc finger"/>
    <property type="match status" value="1"/>
</dbReference>
<evidence type="ECO:0000259" key="9">
    <source>
        <dbReference type="Pfam" id="PF11967"/>
    </source>
</evidence>
<reference evidence="10 11" key="1">
    <citation type="submission" date="2018-06" db="EMBL/GenBank/DDBJ databases">
        <authorList>
            <consortium name="Pathogen Informatics"/>
            <person name="Doyle S."/>
        </authorList>
    </citation>
    <scope>NUCLEOTIDE SEQUENCE [LARGE SCALE GENOMIC DNA]</scope>
    <source>
        <strain evidence="10 11">NCTC11820</strain>
    </source>
</reference>
<dbReference type="AlphaFoldDB" id="A0A2X2YEN4"/>
<organism evidence="10 11">
    <name type="scientific">Mobiluncus curtisii</name>
    <dbReference type="NCBI Taxonomy" id="2051"/>
    <lineage>
        <taxon>Bacteria</taxon>
        <taxon>Bacillati</taxon>
        <taxon>Actinomycetota</taxon>
        <taxon>Actinomycetes</taxon>
        <taxon>Actinomycetales</taxon>
        <taxon>Actinomycetaceae</taxon>
        <taxon>Mobiluncus</taxon>
    </lineage>
</organism>
<dbReference type="Pfam" id="PF02565">
    <property type="entry name" value="RecO_C"/>
    <property type="match status" value="1"/>
</dbReference>
<dbReference type="GO" id="GO:0006302">
    <property type="term" value="P:double-strand break repair"/>
    <property type="evidence" value="ECO:0007669"/>
    <property type="project" value="TreeGrafter"/>
</dbReference>
<accession>A0A2X2YEN4</accession>
<name>A0A2X2YEN4_9ACTO</name>
<dbReference type="NCBIfam" id="TIGR00613">
    <property type="entry name" value="reco"/>
    <property type="match status" value="1"/>
</dbReference>
<dbReference type="InterPro" id="IPR037278">
    <property type="entry name" value="ARFGAP/RecO"/>
</dbReference>
<evidence type="ECO:0000256" key="4">
    <source>
        <dbReference type="ARBA" id="ARBA00022763"/>
    </source>
</evidence>
<dbReference type="HAMAP" id="MF_00201">
    <property type="entry name" value="RecO"/>
    <property type="match status" value="1"/>
</dbReference>
<dbReference type="InterPro" id="IPR022572">
    <property type="entry name" value="DNA_rep/recomb_RecO_N"/>
</dbReference>
<dbReference type="InterPro" id="IPR003717">
    <property type="entry name" value="RecO"/>
</dbReference>
<dbReference type="SUPFAM" id="SSF50249">
    <property type="entry name" value="Nucleic acid-binding proteins"/>
    <property type="match status" value="1"/>
</dbReference>
<evidence type="ECO:0000313" key="11">
    <source>
        <dbReference type="Proteomes" id="UP000250245"/>
    </source>
</evidence>
<dbReference type="InterPro" id="IPR042242">
    <property type="entry name" value="RecO_C"/>
</dbReference>
<dbReference type="EMBL" id="UASJ01000001">
    <property type="protein sequence ID" value="SQB64748.1"/>
    <property type="molecule type" value="Genomic_DNA"/>
</dbReference>
<keyword evidence="6 8" id="KW-0234">DNA repair</keyword>
<feature type="domain" description="DNA replication/recombination mediator RecO N-terminal" evidence="9">
    <location>
        <begin position="1"/>
        <end position="80"/>
    </location>
</feature>
<dbReference type="OMA" id="LCTQSET"/>
<sequence>MRTFRDAAVVLRTQDLGEADRIVTLLTEKHGLLRCVGRGVRKTTSRLGARLEPFGTVDIQIRWGKSNLHHIEQVEILAPYGRSLANDYARYTAANLMVETLERLTEDSWTNERYYHLTNGALHALATGRHEPSLILDSYLLRLMSLAGWAASCWDCASCGARGPHEYFNPSGGGAMCVNCKLTGARPVDSETMRLLAALATGDWQIAQESGWKARAEAHALVSTFVQWHVERRLKSMSLLELA</sequence>
<evidence type="ECO:0000313" key="10">
    <source>
        <dbReference type="EMBL" id="SQB64748.1"/>
    </source>
</evidence>
<comment type="similarity">
    <text evidence="2 8">Belongs to the RecO family.</text>
</comment>
<gene>
    <name evidence="8 10" type="primary">recO</name>
    <name evidence="10" type="ORF">NCTC11820_01102</name>
</gene>
<dbReference type="RefSeq" id="WP_013189422.1">
    <property type="nucleotide sequence ID" value="NZ_CP068112.1"/>
</dbReference>
<dbReference type="PANTHER" id="PTHR33991">
    <property type="entry name" value="DNA REPAIR PROTEIN RECO"/>
    <property type="match status" value="1"/>
</dbReference>
<evidence type="ECO:0000256" key="2">
    <source>
        <dbReference type="ARBA" id="ARBA00007452"/>
    </source>
</evidence>
<dbReference type="PANTHER" id="PTHR33991:SF1">
    <property type="entry name" value="DNA REPAIR PROTEIN RECO"/>
    <property type="match status" value="1"/>
</dbReference>